<evidence type="ECO:0000313" key="2">
    <source>
        <dbReference type="EMBL" id="KAA8543407.1"/>
    </source>
</evidence>
<feature type="compositionally biased region" description="Acidic residues" evidence="1">
    <location>
        <begin position="148"/>
        <end position="173"/>
    </location>
</feature>
<dbReference type="AlphaFoldDB" id="A0A5J5BNK9"/>
<dbReference type="EMBL" id="CM018034">
    <property type="protein sequence ID" value="KAA8543407.1"/>
    <property type="molecule type" value="Genomic_DNA"/>
</dbReference>
<dbReference type="Proteomes" id="UP000325577">
    <property type="component" value="Linkage Group LG11"/>
</dbReference>
<protein>
    <recommendedName>
        <fullName evidence="4">Protein JASON</fullName>
    </recommendedName>
</protein>
<keyword evidence="3" id="KW-1185">Reference proteome</keyword>
<sequence>MGCFLACFGSSKDQKRRKQRNKVLPRDQRFGSQKALRQTVSSEQDISEKSTNPNLELGEKPEEQLSTSPRKKVTFDSNVKTYESVSVHESTDFLPESDKCSEKEKEESSAKSSQSRSVPENDSVPLSVGSYPPNHRYQNCRDSADKVEELEDEYSDLDDEEEEDYDDYDEDGDDRNVSEDVWSESIPTASMESSTKASSARVIKEGVESHMTMSGSVEQGVKTIGSNRSARDRSVYVHPALNPVENLSQWKAMKLKGTPPLKPDKENCIAEDQEAPRISFNLESSFKQSSFNSKSRFDQPENSNQEIAVDASLSNWLVSSETTPTKKTSSVGLETVRSEKSMSQGSNSVWSMDDRPILGALTLEELKQFSASSSTRRSPSRSPDEMPIIGTVGTYWSQTGPAEDSDSASSYKGIPNTTSKYREDKRVNWHSTPFETRLERALNRGVAEA</sequence>
<dbReference type="OrthoDB" id="1925835at2759"/>
<organism evidence="2 3">
    <name type="scientific">Nyssa sinensis</name>
    <dbReference type="NCBI Taxonomy" id="561372"/>
    <lineage>
        <taxon>Eukaryota</taxon>
        <taxon>Viridiplantae</taxon>
        <taxon>Streptophyta</taxon>
        <taxon>Embryophyta</taxon>
        <taxon>Tracheophyta</taxon>
        <taxon>Spermatophyta</taxon>
        <taxon>Magnoliopsida</taxon>
        <taxon>eudicotyledons</taxon>
        <taxon>Gunneridae</taxon>
        <taxon>Pentapetalae</taxon>
        <taxon>asterids</taxon>
        <taxon>Cornales</taxon>
        <taxon>Nyssaceae</taxon>
        <taxon>Nyssa</taxon>
    </lineage>
</organism>
<feature type="compositionally biased region" description="Polar residues" evidence="1">
    <location>
        <begin position="35"/>
        <end position="54"/>
    </location>
</feature>
<dbReference type="PANTHER" id="PTHR33318:SF4">
    <property type="entry name" value="OS04G0511700 PROTEIN"/>
    <property type="match status" value="1"/>
</dbReference>
<proteinExistence type="predicted"/>
<dbReference type="GO" id="GO:0007142">
    <property type="term" value="P:male meiosis II"/>
    <property type="evidence" value="ECO:0007669"/>
    <property type="project" value="InterPro"/>
</dbReference>
<feature type="region of interest" description="Disordered" evidence="1">
    <location>
        <begin position="369"/>
        <end position="434"/>
    </location>
</feature>
<feature type="compositionally biased region" description="Low complexity" evidence="1">
    <location>
        <begin position="321"/>
        <end position="330"/>
    </location>
</feature>
<evidence type="ECO:0000256" key="1">
    <source>
        <dbReference type="SAM" id="MobiDB-lite"/>
    </source>
</evidence>
<dbReference type="InterPro" id="IPR039300">
    <property type="entry name" value="JASON"/>
</dbReference>
<feature type="region of interest" description="Disordered" evidence="1">
    <location>
        <begin position="321"/>
        <end position="351"/>
    </location>
</feature>
<feature type="compositionally biased region" description="Polar residues" evidence="1">
    <location>
        <begin position="185"/>
        <end position="198"/>
    </location>
</feature>
<feature type="compositionally biased region" description="Polar residues" evidence="1">
    <location>
        <begin position="341"/>
        <end position="350"/>
    </location>
</feature>
<gene>
    <name evidence="2" type="ORF">F0562_021098</name>
</gene>
<evidence type="ECO:0008006" key="4">
    <source>
        <dbReference type="Google" id="ProtNLM"/>
    </source>
</evidence>
<feature type="compositionally biased region" description="Polar residues" evidence="1">
    <location>
        <begin position="407"/>
        <end position="419"/>
    </location>
</feature>
<feature type="compositionally biased region" description="Low complexity" evidence="1">
    <location>
        <begin position="370"/>
        <end position="381"/>
    </location>
</feature>
<feature type="compositionally biased region" description="Polar residues" evidence="1">
    <location>
        <begin position="75"/>
        <end position="88"/>
    </location>
</feature>
<dbReference type="PANTHER" id="PTHR33318">
    <property type="entry name" value="ASPARTYL/GLUTAMYL-TRNA(ASN/GLN) AMIDOTRANSFERASE SUBUNIT"/>
    <property type="match status" value="1"/>
</dbReference>
<reference evidence="2 3" key="1">
    <citation type="submission" date="2019-09" db="EMBL/GenBank/DDBJ databases">
        <title>A chromosome-level genome assembly of the Chinese tupelo Nyssa sinensis.</title>
        <authorList>
            <person name="Yang X."/>
            <person name="Kang M."/>
            <person name="Yang Y."/>
            <person name="Xiong H."/>
            <person name="Wang M."/>
            <person name="Zhang Z."/>
            <person name="Wang Z."/>
            <person name="Wu H."/>
            <person name="Ma T."/>
            <person name="Liu J."/>
            <person name="Xi Z."/>
        </authorList>
    </citation>
    <scope>NUCLEOTIDE SEQUENCE [LARGE SCALE GENOMIC DNA]</scope>
    <source>
        <strain evidence="2">J267</strain>
        <tissue evidence="2">Leaf</tissue>
    </source>
</reference>
<evidence type="ECO:0000313" key="3">
    <source>
        <dbReference type="Proteomes" id="UP000325577"/>
    </source>
</evidence>
<feature type="compositionally biased region" description="Basic and acidic residues" evidence="1">
    <location>
        <begin position="96"/>
        <end position="109"/>
    </location>
</feature>
<name>A0A5J5BNK9_9ASTE</name>
<accession>A0A5J5BNK9</accession>
<feature type="region of interest" description="Disordered" evidence="1">
    <location>
        <begin position="15"/>
        <end position="202"/>
    </location>
</feature>